<gene>
    <name evidence="1" type="ORF">ABVK25_006533</name>
</gene>
<evidence type="ECO:0000313" key="1">
    <source>
        <dbReference type="EMBL" id="KAL2053208.1"/>
    </source>
</evidence>
<name>A0ABR4B700_9LECA</name>
<dbReference type="EMBL" id="JBHFEH010000022">
    <property type="protein sequence ID" value="KAL2053208.1"/>
    <property type="molecule type" value="Genomic_DNA"/>
</dbReference>
<protein>
    <submittedName>
        <fullName evidence="1">Uncharacterized protein</fullName>
    </submittedName>
</protein>
<evidence type="ECO:0000313" key="2">
    <source>
        <dbReference type="Proteomes" id="UP001590951"/>
    </source>
</evidence>
<accession>A0ABR4B700</accession>
<sequence length="101" mass="11558">MAPVQTLVERSIQQLEADDFSIVGSHKTDTQNIERRPRTFSNDEEEGRISVQVSKEERGFRSAKSLEQSTVKREEGEGLTMFMTSRKLGWDFGKTQKHLIA</sequence>
<proteinExistence type="predicted"/>
<organism evidence="1 2">
    <name type="scientific">Lepraria finkii</name>
    <dbReference type="NCBI Taxonomy" id="1340010"/>
    <lineage>
        <taxon>Eukaryota</taxon>
        <taxon>Fungi</taxon>
        <taxon>Dikarya</taxon>
        <taxon>Ascomycota</taxon>
        <taxon>Pezizomycotina</taxon>
        <taxon>Lecanoromycetes</taxon>
        <taxon>OSLEUM clade</taxon>
        <taxon>Lecanoromycetidae</taxon>
        <taxon>Lecanorales</taxon>
        <taxon>Lecanorineae</taxon>
        <taxon>Stereocaulaceae</taxon>
        <taxon>Lepraria</taxon>
    </lineage>
</organism>
<dbReference type="Proteomes" id="UP001590951">
    <property type="component" value="Unassembled WGS sequence"/>
</dbReference>
<comment type="caution">
    <text evidence="1">The sequence shown here is derived from an EMBL/GenBank/DDBJ whole genome shotgun (WGS) entry which is preliminary data.</text>
</comment>
<reference evidence="1 2" key="1">
    <citation type="submission" date="2024-09" db="EMBL/GenBank/DDBJ databases">
        <title>Rethinking Asexuality: The Enigmatic Case of Functional Sexual Genes in Lepraria (Stereocaulaceae).</title>
        <authorList>
            <person name="Doellman M."/>
            <person name="Sun Y."/>
            <person name="Barcenas-Pena A."/>
            <person name="Lumbsch H.T."/>
            <person name="Grewe F."/>
        </authorList>
    </citation>
    <scope>NUCLEOTIDE SEQUENCE [LARGE SCALE GENOMIC DNA]</scope>
    <source>
        <strain evidence="1 2">Grewe 0041</strain>
    </source>
</reference>
<keyword evidence="2" id="KW-1185">Reference proteome</keyword>